<dbReference type="Proteomes" id="UP000659654">
    <property type="component" value="Unassembled WGS sequence"/>
</dbReference>
<dbReference type="Gene3D" id="3.80.10.10">
    <property type="entry name" value="Ribonuclease Inhibitor"/>
    <property type="match status" value="1"/>
</dbReference>
<proteinExistence type="predicted"/>
<dbReference type="EMBL" id="CAJFCV020000001">
    <property type="protein sequence ID" value="CAG9084096.1"/>
    <property type="molecule type" value="Genomic_DNA"/>
</dbReference>
<dbReference type="AlphaFoldDB" id="A0A7I8XBB0"/>
<keyword evidence="1" id="KW-0433">Leucine-rich repeat</keyword>
<organism evidence="4 5">
    <name type="scientific">Bursaphelenchus xylophilus</name>
    <name type="common">Pinewood nematode worm</name>
    <name type="synonym">Aphelenchoides xylophilus</name>
    <dbReference type="NCBI Taxonomy" id="6326"/>
    <lineage>
        <taxon>Eukaryota</taxon>
        <taxon>Metazoa</taxon>
        <taxon>Ecdysozoa</taxon>
        <taxon>Nematoda</taxon>
        <taxon>Chromadorea</taxon>
        <taxon>Rhabditida</taxon>
        <taxon>Tylenchina</taxon>
        <taxon>Tylenchomorpha</taxon>
        <taxon>Aphelenchoidea</taxon>
        <taxon>Aphelenchoididae</taxon>
        <taxon>Bursaphelenchus</taxon>
    </lineage>
</organism>
<dbReference type="PROSITE" id="PS51450">
    <property type="entry name" value="LRR"/>
    <property type="match status" value="1"/>
</dbReference>
<evidence type="ECO:0000256" key="1">
    <source>
        <dbReference type="ARBA" id="ARBA00022614"/>
    </source>
</evidence>
<evidence type="ECO:0000313" key="4">
    <source>
        <dbReference type="EMBL" id="CAD5209219.1"/>
    </source>
</evidence>
<dbReference type="InterPro" id="IPR001611">
    <property type="entry name" value="Leu-rich_rpt"/>
</dbReference>
<dbReference type="InterPro" id="IPR032675">
    <property type="entry name" value="LRR_dom_sf"/>
</dbReference>
<keyword evidence="5" id="KW-1185">Reference proteome</keyword>
<evidence type="ECO:0000256" key="2">
    <source>
        <dbReference type="ARBA" id="ARBA00022737"/>
    </source>
</evidence>
<sequence length="538" mass="60757">MNELVDVRHGSRGLKSLTGLPVLTRPCKVNVSNSELNSLFCHSECAKKVIVLHAKACKITDIDGLHLFINLVELDLSYNKITTFMYNYSDHSWLSTLILDGNSLGDLIDLSHFPNLKILSLNKTGISNLSLAMTFSTSLRSLYLINNHITDLCEVRKLRHLFLLEELDMTGNECLTELDESLSRIALKALVYLNLMKVNGVKLDRDSQLRSESLQMSGIGKFKSGPNEHEKLVTFIKQKSYTYEPPKTPIPSDNSLTRSAPLVRSRTLRASTNITPSRPRLNLKRNKAQEIDSGRPCSMETSMSKMSLGSPSSPKYYNKANETLGKKYDSFTDGGGLSDEDDLLNESFASSRTVTISRTDDINGKSESVGEMLKRHPLIKPKTPRSHKRRVPLKPVVSRLIQQSKREIFDEVRSLRLEMEKRIADLEQENLSLRDFIEDQLEIVPTNVRFKPYGGDNYIIEWKNVPKHMLNVEKHEVEVNNEVFSVRGSAEKALIADPRNKELIKVRTVNKLTGKKSTATQVTFCKSPDRGGNKENHV</sequence>
<reference evidence="4" key="1">
    <citation type="submission" date="2020-09" db="EMBL/GenBank/DDBJ databases">
        <authorList>
            <person name="Kikuchi T."/>
        </authorList>
    </citation>
    <scope>NUCLEOTIDE SEQUENCE</scope>
    <source>
        <strain evidence="4">Ka4C1</strain>
    </source>
</reference>
<dbReference type="Proteomes" id="UP000582659">
    <property type="component" value="Unassembled WGS sequence"/>
</dbReference>
<dbReference type="InterPro" id="IPR050836">
    <property type="entry name" value="SDS22/Internalin_LRR"/>
</dbReference>
<dbReference type="SMR" id="A0A7I8XBB0"/>
<feature type="compositionally biased region" description="Low complexity" evidence="3">
    <location>
        <begin position="302"/>
        <end position="314"/>
    </location>
</feature>
<dbReference type="OrthoDB" id="1517790at2759"/>
<gene>
    <name evidence="4" type="ORF">BXYJ_LOCUS1333</name>
</gene>
<protein>
    <submittedName>
        <fullName evidence="4">(pine wood nematode) hypothetical protein</fullName>
    </submittedName>
</protein>
<dbReference type="PANTHER" id="PTHR46652">
    <property type="entry name" value="LEUCINE-RICH REPEAT AND IQ DOMAIN-CONTAINING PROTEIN 1-RELATED"/>
    <property type="match status" value="1"/>
</dbReference>
<accession>A0A7I8XBB0</accession>
<dbReference type="PANTHER" id="PTHR46652:SF7">
    <property type="entry name" value="LEUCINE-RICH REPEAT AND IQ DOMAIN-CONTAINING PROTEIN 1"/>
    <property type="match status" value="1"/>
</dbReference>
<feature type="region of interest" description="Disordered" evidence="3">
    <location>
        <begin position="289"/>
        <end position="314"/>
    </location>
</feature>
<dbReference type="SUPFAM" id="SSF52058">
    <property type="entry name" value="L domain-like"/>
    <property type="match status" value="1"/>
</dbReference>
<evidence type="ECO:0000256" key="3">
    <source>
        <dbReference type="SAM" id="MobiDB-lite"/>
    </source>
</evidence>
<keyword evidence="2" id="KW-0677">Repeat</keyword>
<dbReference type="EMBL" id="CAJFDI010000001">
    <property type="protein sequence ID" value="CAD5209219.1"/>
    <property type="molecule type" value="Genomic_DNA"/>
</dbReference>
<evidence type="ECO:0000313" key="5">
    <source>
        <dbReference type="Proteomes" id="UP000659654"/>
    </source>
</evidence>
<name>A0A7I8XBB0_BURXY</name>
<comment type="caution">
    <text evidence="4">The sequence shown here is derived from an EMBL/GenBank/DDBJ whole genome shotgun (WGS) entry which is preliminary data.</text>
</comment>